<keyword evidence="2" id="KW-0812">Transmembrane</keyword>
<dbReference type="Proteomes" id="UP000004382">
    <property type="component" value="Unassembled WGS sequence"/>
</dbReference>
<evidence type="ECO:0000256" key="2">
    <source>
        <dbReference type="SAM" id="Phobius"/>
    </source>
</evidence>
<organism evidence="3 4">
    <name type="scientific">Methylorubrum extorquens DSM 13060</name>
    <dbReference type="NCBI Taxonomy" id="882800"/>
    <lineage>
        <taxon>Bacteria</taxon>
        <taxon>Pseudomonadati</taxon>
        <taxon>Pseudomonadota</taxon>
        <taxon>Alphaproteobacteria</taxon>
        <taxon>Hyphomicrobiales</taxon>
        <taxon>Methylobacteriaceae</taxon>
        <taxon>Methylorubrum</taxon>
    </lineage>
</organism>
<evidence type="ECO:0000256" key="1">
    <source>
        <dbReference type="SAM" id="MobiDB-lite"/>
    </source>
</evidence>
<dbReference type="PATRIC" id="fig|882800.3.peg.265"/>
<protein>
    <submittedName>
        <fullName evidence="3">Uncharacterized protein</fullName>
    </submittedName>
</protein>
<feature type="transmembrane region" description="Helical" evidence="2">
    <location>
        <begin position="6"/>
        <end position="25"/>
    </location>
</feature>
<keyword evidence="2" id="KW-0472">Membrane</keyword>
<gene>
    <name evidence="3" type="ORF">MetexDRAFT_0281</name>
</gene>
<evidence type="ECO:0000313" key="4">
    <source>
        <dbReference type="Proteomes" id="UP000004382"/>
    </source>
</evidence>
<evidence type="ECO:0000313" key="3">
    <source>
        <dbReference type="EMBL" id="EHP94936.1"/>
    </source>
</evidence>
<accession>H1KCB9</accession>
<proteinExistence type="predicted"/>
<name>H1KCB9_METEX</name>
<dbReference type="AlphaFoldDB" id="H1KCB9"/>
<sequence length="90" mass="9631" precursor="true">MREESFVLLGYLGLLGFILLMLIFAQPTAVAMMAWGISRAQIAEARRLEAQNEADRLRAALDQPPASSGKPEASPSSNPIPHGKRDGGGL</sequence>
<comment type="caution">
    <text evidence="3">The sequence shown here is derived from an EMBL/GenBank/DDBJ whole genome shotgun (WGS) entry which is preliminary data.</text>
</comment>
<reference evidence="3 4" key="1">
    <citation type="submission" date="2011-09" db="EMBL/GenBank/DDBJ databases">
        <title>The draft genome of Methylobacterium extorquens DSM 13060.</title>
        <authorList>
            <consortium name="US DOE Joint Genome Institute (JGI-PGF)"/>
            <person name="Lucas S."/>
            <person name="Han J."/>
            <person name="Lapidus A."/>
            <person name="Cheng J.-F."/>
            <person name="Goodwin L."/>
            <person name="Pitluck S."/>
            <person name="Peters L."/>
            <person name="Land M.L."/>
            <person name="Hauser L."/>
            <person name="Koskimaki J."/>
            <person name="Halonen O."/>
            <person name="Pirttila A."/>
            <person name="Frank C."/>
            <person name="Woyke T.J."/>
        </authorList>
    </citation>
    <scope>NUCLEOTIDE SEQUENCE [LARGE SCALE GENOMIC DNA]</scope>
    <source>
        <strain evidence="3 4">DSM 13060</strain>
    </source>
</reference>
<dbReference type="EMBL" id="AGJK01000003">
    <property type="protein sequence ID" value="EHP94936.1"/>
    <property type="molecule type" value="Genomic_DNA"/>
</dbReference>
<feature type="region of interest" description="Disordered" evidence="1">
    <location>
        <begin position="53"/>
        <end position="90"/>
    </location>
</feature>
<keyword evidence="2" id="KW-1133">Transmembrane helix</keyword>
<dbReference type="RefSeq" id="WP_003596387.1">
    <property type="nucleotide sequence ID" value="NZ_AGJK01000003.1"/>
</dbReference>